<accession>A0A540VIT0</accession>
<evidence type="ECO:0000313" key="3">
    <source>
        <dbReference type="EMBL" id="TQE96674.1"/>
    </source>
</evidence>
<dbReference type="EMBL" id="VIGC01000007">
    <property type="protein sequence ID" value="TQE96674.1"/>
    <property type="molecule type" value="Genomic_DNA"/>
</dbReference>
<feature type="domain" description="Mandelate racemase/muconate lactonizing enzyme C-terminal" evidence="2">
    <location>
        <begin position="120"/>
        <end position="215"/>
    </location>
</feature>
<reference evidence="3 4" key="1">
    <citation type="submission" date="2019-06" db="EMBL/GenBank/DDBJ databases">
        <title>Genome sequence of Litorilinea aerophila BAA-2444.</title>
        <authorList>
            <person name="Maclea K.S."/>
            <person name="Maurais E.G."/>
            <person name="Iannazzi L.C."/>
        </authorList>
    </citation>
    <scope>NUCLEOTIDE SEQUENCE [LARGE SCALE GENOMIC DNA]</scope>
    <source>
        <strain evidence="3 4">ATCC BAA-2444</strain>
    </source>
</reference>
<dbReference type="SFLD" id="SFLDG00179">
    <property type="entry name" value="mandelate_racemase"/>
    <property type="match status" value="1"/>
</dbReference>
<comment type="caution">
    <text evidence="3">The sequence shown here is derived from an EMBL/GenBank/DDBJ whole genome shotgun (WGS) entry which is preliminary data.</text>
</comment>
<organism evidence="3 4">
    <name type="scientific">Litorilinea aerophila</name>
    <dbReference type="NCBI Taxonomy" id="1204385"/>
    <lineage>
        <taxon>Bacteria</taxon>
        <taxon>Bacillati</taxon>
        <taxon>Chloroflexota</taxon>
        <taxon>Caldilineae</taxon>
        <taxon>Caldilineales</taxon>
        <taxon>Caldilineaceae</taxon>
        <taxon>Litorilinea</taxon>
    </lineage>
</organism>
<dbReference type="InterPro" id="IPR034593">
    <property type="entry name" value="DgoD-like"/>
</dbReference>
<proteinExistence type="predicted"/>
<protein>
    <submittedName>
        <fullName evidence="3">Mandelate racemase/muconate lactonizing enzyme family protein</fullName>
    </submittedName>
</protein>
<evidence type="ECO:0000313" key="4">
    <source>
        <dbReference type="Proteomes" id="UP000317371"/>
    </source>
</evidence>
<dbReference type="Gene3D" id="3.20.20.120">
    <property type="entry name" value="Enolase-like C-terminal domain"/>
    <property type="match status" value="2"/>
</dbReference>
<sequence>MHANVPNSSGWKARNWLFVKVFTDEGIYGVGEASGWPRVVETAIQDLATILVGENPFEIEKIWQKMYLAMMGHGMTGIVGSGAMTGIEMALWDIKGKALGVPVAELLGGKIRDRVRLYAHAHSAERAQELVERGFTALKTGGVTDPLSKVDAIRRAVGPEIDLMVDIHGPPWLTTKDAIRMGQALEAYDLLFYEDPVAPEDVEALARVAAHVNLPIAAGERHAGMWGVRELIEREIIDVVQPDTGRAGGLLQMKKIAALAEAHYVTFAPHDGSLGPVAEIAAVHLCATLPNFLILEHLEDDVPQRYEVMQPQPTIVDGFMLVPEGPGLGVDIVEEVVARYPSHGNVSPPNLDEYTYVRARERRAAWLRPKGRGTTGDFV</sequence>
<dbReference type="PANTHER" id="PTHR48080:SF2">
    <property type="entry name" value="D-GALACTONATE DEHYDRATASE"/>
    <property type="match status" value="1"/>
</dbReference>
<dbReference type="SUPFAM" id="SSF51604">
    <property type="entry name" value="Enolase C-terminal domain-like"/>
    <property type="match status" value="1"/>
</dbReference>
<dbReference type="OrthoDB" id="9775391at2"/>
<dbReference type="SFLD" id="SFLDS00001">
    <property type="entry name" value="Enolase"/>
    <property type="match status" value="1"/>
</dbReference>
<keyword evidence="1" id="KW-0456">Lyase</keyword>
<dbReference type="InterPro" id="IPR036849">
    <property type="entry name" value="Enolase-like_C_sf"/>
</dbReference>
<dbReference type="PANTHER" id="PTHR48080">
    <property type="entry name" value="D-GALACTONATE DEHYDRATASE-RELATED"/>
    <property type="match status" value="1"/>
</dbReference>
<dbReference type="InterPro" id="IPR013341">
    <property type="entry name" value="Mandelate_racemase_N_dom"/>
</dbReference>
<dbReference type="InterPro" id="IPR029065">
    <property type="entry name" value="Enolase_C-like"/>
</dbReference>
<dbReference type="Pfam" id="PF13378">
    <property type="entry name" value="MR_MLE_C"/>
    <property type="match status" value="1"/>
</dbReference>
<dbReference type="SUPFAM" id="SSF54826">
    <property type="entry name" value="Enolase N-terminal domain-like"/>
    <property type="match status" value="1"/>
</dbReference>
<dbReference type="Proteomes" id="UP000317371">
    <property type="component" value="Unassembled WGS sequence"/>
</dbReference>
<evidence type="ECO:0000256" key="1">
    <source>
        <dbReference type="ARBA" id="ARBA00023239"/>
    </source>
</evidence>
<dbReference type="Pfam" id="PF02746">
    <property type="entry name" value="MR_MLE_N"/>
    <property type="match status" value="1"/>
</dbReference>
<keyword evidence="4" id="KW-1185">Reference proteome</keyword>
<dbReference type="InterPro" id="IPR029017">
    <property type="entry name" value="Enolase-like_N"/>
</dbReference>
<dbReference type="Gene3D" id="3.30.390.10">
    <property type="entry name" value="Enolase-like, N-terminal domain"/>
    <property type="match status" value="2"/>
</dbReference>
<dbReference type="SMART" id="SM00922">
    <property type="entry name" value="MR_MLE"/>
    <property type="match status" value="1"/>
</dbReference>
<dbReference type="CDD" id="cd03316">
    <property type="entry name" value="MR_like"/>
    <property type="match status" value="1"/>
</dbReference>
<name>A0A540VIT0_9CHLR</name>
<dbReference type="InParanoid" id="A0A540VIT0"/>
<gene>
    <name evidence="3" type="ORF">FKZ61_06515</name>
</gene>
<dbReference type="InterPro" id="IPR013342">
    <property type="entry name" value="Mandelate_racemase_C"/>
</dbReference>
<evidence type="ECO:0000259" key="2">
    <source>
        <dbReference type="SMART" id="SM00922"/>
    </source>
</evidence>
<dbReference type="GO" id="GO:0016829">
    <property type="term" value="F:lyase activity"/>
    <property type="evidence" value="ECO:0007669"/>
    <property type="project" value="UniProtKB-KW"/>
</dbReference>
<dbReference type="AlphaFoldDB" id="A0A540VIT0"/>